<dbReference type="AlphaFoldDB" id="A0A238ZRI1"/>
<feature type="signal peptide" evidence="1">
    <location>
        <begin position="1"/>
        <end position="18"/>
    </location>
</feature>
<evidence type="ECO:0000256" key="1">
    <source>
        <dbReference type="SAM" id="SignalP"/>
    </source>
</evidence>
<protein>
    <submittedName>
        <fullName evidence="2">Uncharacterized protein</fullName>
    </submittedName>
</protein>
<dbReference type="Proteomes" id="UP000198405">
    <property type="component" value="Unassembled WGS sequence"/>
</dbReference>
<proteinExistence type="predicted"/>
<accession>A0A238ZRI1</accession>
<name>A0A238ZRI1_9BACT</name>
<reference evidence="3" key="1">
    <citation type="submission" date="2017-06" db="EMBL/GenBank/DDBJ databases">
        <authorList>
            <person name="Varghese N."/>
            <person name="Submissions S."/>
        </authorList>
    </citation>
    <scope>NUCLEOTIDE SEQUENCE [LARGE SCALE GENOMIC DNA]</scope>
    <source>
        <strain evidence="3">DSM 15668</strain>
    </source>
</reference>
<keyword evidence="3" id="KW-1185">Reference proteome</keyword>
<sequence>MRKILLIVLLSLSTTSFSADINFGLNFIEMECMTLPVKPFLRF</sequence>
<evidence type="ECO:0000313" key="3">
    <source>
        <dbReference type="Proteomes" id="UP000198405"/>
    </source>
</evidence>
<dbReference type="RefSeq" id="WP_274534099.1">
    <property type="nucleotide sequence ID" value="NZ_FZOB01000011.1"/>
</dbReference>
<evidence type="ECO:0000313" key="2">
    <source>
        <dbReference type="EMBL" id="SNR85950.1"/>
    </source>
</evidence>
<gene>
    <name evidence="2" type="ORF">SAMN06265340_11124</name>
</gene>
<dbReference type="EMBL" id="FZOB01000011">
    <property type="protein sequence ID" value="SNR85950.1"/>
    <property type="molecule type" value="Genomic_DNA"/>
</dbReference>
<feature type="chain" id="PRO_5012150329" evidence="1">
    <location>
        <begin position="19"/>
        <end position="43"/>
    </location>
</feature>
<organism evidence="2 3">
    <name type="scientific">Desulfurobacterium atlanticum</name>
    <dbReference type="NCBI Taxonomy" id="240169"/>
    <lineage>
        <taxon>Bacteria</taxon>
        <taxon>Pseudomonadati</taxon>
        <taxon>Aquificota</taxon>
        <taxon>Aquificia</taxon>
        <taxon>Desulfurobacteriales</taxon>
        <taxon>Desulfurobacteriaceae</taxon>
        <taxon>Desulfurobacterium</taxon>
    </lineage>
</organism>
<keyword evidence="1" id="KW-0732">Signal</keyword>